<organism evidence="11 12">
    <name type="scientific">Fulvivirga kasyanovii</name>
    <dbReference type="NCBI Taxonomy" id="396812"/>
    <lineage>
        <taxon>Bacteria</taxon>
        <taxon>Pseudomonadati</taxon>
        <taxon>Bacteroidota</taxon>
        <taxon>Cytophagia</taxon>
        <taxon>Cytophagales</taxon>
        <taxon>Fulvivirgaceae</taxon>
        <taxon>Fulvivirga</taxon>
    </lineage>
</organism>
<dbReference type="InterPro" id="IPR045070">
    <property type="entry name" value="MATE_MepA-like"/>
</dbReference>
<evidence type="ECO:0000256" key="10">
    <source>
        <dbReference type="SAM" id="Phobius"/>
    </source>
</evidence>
<dbReference type="CDD" id="cd13143">
    <property type="entry name" value="MATE_MepA_like"/>
    <property type="match status" value="1"/>
</dbReference>
<keyword evidence="8 10" id="KW-0472">Membrane</keyword>
<feature type="transmembrane region" description="Helical" evidence="10">
    <location>
        <begin position="393"/>
        <end position="410"/>
    </location>
</feature>
<feature type="transmembrane region" description="Helical" evidence="10">
    <location>
        <begin position="358"/>
        <end position="381"/>
    </location>
</feature>
<feature type="transmembrane region" description="Helical" evidence="10">
    <location>
        <begin position="49"/>
        <end position="72"/>
    </location>
</feature>
<comment type="similarity">
    <text evidence="2">Belongs to the multi antimicrobial extrusion (MATE) (TC 2.A.66.1) family. MepA subfamily.</text>
</comment>
<dbReference type="InterPro" id="IPR052031">
    <property type="entry name" value="Membrane_Transporter-Flippase"/>
</dbReference>
<dbReference type="Proteomes" id="UP000798808">
    <property type="component" value="Unassembled WGS sequence"/>
</dbReference>
<accession>A0ABW9RS21</accession>
<evidence type="ECO:0000256" key="8">
    <source>
        <dbReference type="ARBA" id="ARBA00023136"/>
    </source>
</evidence>
<evidence type="ECO:0000256" key="7">
    <source>
        <dbReference type="ARBA" id="ARBA00022989"/>
    </source>
</evidence>
<dbReference type="PANTHER" id="PTHR43549">
    <property type="entry name" value="MULTIDRUG RESISTANCE PROTEIN YPNP-RELATED"/>
    <property type="match status" value="1"/>
</dbReference>
<evidence type="ECO:0000256" key="2">
    <source>
        <dbReference type="ARBA" id="ARBA00008417"/>
    </source>
</evidence>
<evidence type="ECO:0000256" key="6">
    <source>
        <dbReference type="ARBA" id="ARBA00022692"/>
    </source>
</evidence>
<name>A0ABW9RS21_9BACT</name>
<keyword evidence="12" id="KW-1185">Reference proteome</keyword>
<keyword evidence="9" id="KW-0046">Antibiotic resistance</keyword>
<feature type="transmembrane region" description="Helical" evidence="10">
    <location>
        <begin position="93"/>
        <end position="116"/>
    </location>
</feature>
<dbReference type="Pfam" id="PF01554">
    <property type="entry name" value="MatE"/>
    <property type="match status" value="2"/>
</dbReference>
<dbReference type="PIRSF" id="PIRSF006603">
    <property type="entry name" value="DinF"/>
    <property type="match status" value="1"/>
</dbReference>
<evidence type="ECO:0000313" key="12">
    <source>
        <dbReference type="Proteomes" id="UP000798808"/>
    </source>
</evidence>
<gene>
    <name evidence="11" type="ORF">E1163_18615</name>
</gene>
<protein>
    <recommendedName>
        <fullName evidence="3">Multidrug export protein MepA</fullName>
    </recommendedName>
</protein>
<sequence>MTNRPDLLNDNLWKVARRLSPPGILGMLMISVNSLIDSVYLGNLVGADAFAGVSLLFPLTLIISAATGFIAAGSGSVLSRAIGAGNVKVQRKVIPNLLALALLFSAVLMTAGLLFTDGLVALMGGEGEVLEAGKEYFWAYTCGIFFSIYGLSANGLIRAEGKVKEAMNYTMISVVLNLLTTPLFITVFSMGVAGAAWSSVFSMGIYSLLTSWYFIGGRSSFSTGRFRVRIERAIIKDVISVGTSSLSMQLSNVVRQFFLFRLVAAYGSNHDIAFFGAAFRLFSFVSVPAMGLLQPLQPVIGINYGADKWQRCMDAIKTFRLGAIGLILLLLTPIIIFPETVISLMIPGEKLIESELNNLRLIFLAMPWLPVASTGIIFFQATGKGKLATTIPVARQLILFVPLVLLLSLMSGLDGIYYALAIENMAYAIVVQLLLRKELKKLDPQAGLSAG</sequence>
<proteinExistence type="inferred from homology"/>
<feature type="transmembrane region" description="Helical" evidence="10">
    <location>
        <begin position="169"/>
        <end position="189"/>
    </location>
</feature>
<keyword evidence="5" id="KW-1003">Cell membrane</keyword>
<feature type="transmembrane region" description="Helical" evidence="10">
    <location>
        <begin position="318"/>
        <end position="338"/>
    </location>
</feature>
<dbReference type="PANTHER" id="PTHR43549:SF2">
    <property type="entry name" value="MULTIDRUG RESISTANCE PROTEIN NORM-RELATED"/>
    <property type="match status" value="1"/>
</dbReference>
<evidence type="ECO:0000256" key="1">
    <source>
        <dbReference type="ARBA" id="ARBA00004651"/>
    </source>
</evidence>
<feature type="transmembrane region" description="Helical" evidence="10">
    <location>
        <begin position="24"/>
        <end position="43"/>
    </location>
</feature>
<dbReference type="EMBL" id="SMLW01000606">
    <property type="protein sequence ID" value="MTI26977.1"/>
    <property type="molecule type" value="Genomic_DNA"/>
</dbReference>
<dbReference type="InterPro" id="IPR048279">
    <property type="entry name" value="MdtK-like"/>
</dbReference>
<evidence type="ECO:0000256" key="9">
    <source>
        <dbReference type="ARBA" id="ARBA00023251"/>
    </source>
</evidence>
<dbReference type="InterPro" id="IPR002528">
    <property type="entry name" value="MATE_fam"/>
</dbReference>
<feature type="transmembrane region" description="Helical" evidence="10">
    <location>
        <begin position="136"/>
        <end position="157"/>
    </location>
</feature>
<dbReference type="RefSeq" id="WP_155173985.1">
    <property type="nucleotide sequence ID" value="NZ_BAAAFL010000068.1"/>
</dbReference>
<keyword evidence="4" id="KW-0813">Transport</keyword>
<evidence type="ECO:0000256" key="4">
    <source>
        <dbReference type="ARBA" id="ARBA00022448"/>
    </source>
</evidence>
<evidence type="ECO:0000256" key="5">
    <source>
        <dbReference type="ARBA" id="ARBA00022475"/>
    </source>
</evidence>
<evidence type="ECO:0000256" key="3">
    <source>
        <dbReference type="ARBA" id="ARBA00022106"/>
    </source>
</evidence>
<evidence type="ECO:0000313" key="11">
    <source>
        <dbReference type="EMBL" id="MTI26977.1"/>
    </source>
</evidence>
<comment type="caution">
    <text evidence="11">The sequence shown here is derived from an EMBL/GenBank/DDBJ whole genome shotgun (WGS) entry which is preliminary data.</text>
</comment>
<reference evidence="11 12" key="1">
    <citation type="submission" date="2019-02" db="EMBL/GenBank/DDBJ databases">
        <authorList>
            <person name="Goldberg S.R."/>
            <person name="Haltli B.A."/>
            <person name="Correa H."/>
            <person name="Russell K.G."/>
        </authorList>
    </citation>
    <scope>NUCLEOTIDE SEQUENCE [LARGE SCALE GENOMIC DNA]</scope>
    <source>
        <strain evidence="11 12">JCM 16186</strain>
    </source>
</reference>
<comment type="subcellular location">
    <subcellularLocation>
        <location evidence="1">Cell membrane</location>
        <topology evidence="1">Multi-pass membrane protein</topology>
    </subcellularLocation>
</comment>
<keyword evidence="7 10" id="KW-1133">Transmembrane helix</keyword>
<feature type="transmembrane region" description="Helical" evidence="10">
    <location>
        <begin position="195"/>
        <end position="215"/>
    </location>
</feature>
<keyword evidence="6 10" id="KW-0812">Transmembrane</keyword>